<reference evidence="3" key="1">
    <citation type="journal article" date="2021" name="BMC Genomics">
        <title>Chromosome-level genome assembly and manually-curated proteome of model necrotroph Parastagonospora nodorum Sn15 reveals a genome-wide trove of candidate effector homologs, and redundancy of virulence-related functions within an accessory chromosome.</title>
        <authorList>
            <person name="Bertazzoni S."/>
            <person name="Jones D.A.B."/>
            <person name="Phan H.T."/>
            <person name="Tan K.-C."/>
            <person name="Hane J.K."/>
        </authorList>
    </citation>
    <scope>NUCLEOTIDE SEQUENCE [LARGE SCALE GENOMIC DNA]</scope>
    <source>
        <strain evidence="3">SN15 / ATCC MYA-4574 / FGSC 10173)</strain>
    </source>
</reference>
<feature type="compositionally biased region" description="Polar residues" evidence="1">
    <location>
        <begin position="49"/>
        <end position="58"/>
    </location>
</feature>
<feature type="compositionally biased region" description="Polar residues" evidence="1">
    <location>
        <begin position="18"/>
        <end position="37"/>
    </location>
</feature>
<proteinExistence type="predicted"/>
<evidence type="ECO:0000256" key="1">
    <source>
        <dbReference type="SAM" id="MobiDB-lite"/>
    </source>
</evidence>
<protein>
    <submittedName>
        <fullName evidence="2">Uncharacterized protein</fullName>
    </submittedName>
</protein>
<dbReference type="Proteomes" id="UP000663193">
    <property type="component" value="Chromosome 2"/>
</dbReference>
<dbReference type="VEuPathDB" id="FungiDB:JI435_428190"/>
<feature type="region of interest" description="Disordered" evidence="1">
    <location>
        <begin position="1"/>
        <end position="61"/>
    </location>
</feature>
<sequence length="218" mass="24169">MANADEHQIEDDDVEGTANPSDTSTVSASLYVENNGSTTHAPTPAPTSVGETDPNNVQPCPDSHVSFARLDQAVSEHQRAASEWVYQMDHKEGHYYFMFAESDPAGFYLEAAGDPEALAAARNYEFALPPHPATYLAARSAYHSAVIEYHKAQDEVEAEIEAKKAAIREWGRKRAFRKFCCRSAACEVSQGIDQFWPVLERIIINSALEDVDSIQYLQ</sequence>
<name>A0A7U2ET66_PHANO</name>
<organism evidence="2 3">
    <name type="scientific">Phaeosphaeria nodorum (strain SN15 / ATCC MYA-4574 / FGSC 10173)</name>
    <name type="common">Glume blotch fungus</name>
    <name type="synonym">Parastagonospora nodorum</name>
    <dbReference type="NCBI Taxonomy" id="321614"/>
    <lineage>
        <taxon>Eukaryota</taxon>
        <taxon>Fungi</taxon>
        <taxon>Dikarya</taxon>
        <taxon>Ascomycota</taxon>
        <taxon>Pezizomycotina</taxon>
        <taxon>Dothideomycetes</taxon>
        <taxon>Pleosporomycetidae</taxon>
        <taxon>Pleosporales</taxon>
        <taxon>Pleosporineae</taxon>
        <taxon>Phaeosphaeriaceae</taxon>
        <taxon>Parastagonospora</taxon>
    </lineage>
</organism>
<evidence type="ECO:0000313" key="3">
    <source>
        <dbReference type="Proteomes" id="UP000663193"/>
    </source>
</evidence>
<gene>
    <name evidence="2" type="ORF">JI435_428190</name>
</gene>
<dbReference type="AlphaFoldDB" id="A0A7U2ET66"/>
<evidence type="ECO:0000313" key="2">
    <source>
        <dbReference type="EMBL" id="QRC92357.1"/>
    </source>
</evidence>
<keyword evidence="3" id="KW-1185">Reference proteome</keyword>
<accession>A0A7U2ET66</accession>
<dbReference type="EMBL" id="CP069024">
    <property type="protein sequence ID" value="QRC92357.1"/>
    <property type="molecule type" value="Genomic_DNA"/>
</dbReference>